<gene>
    <name evidence="1" type="ORF">ALO_01140</name>
</gene>
<accession>F7NDX0</accession>
<proteinExistence type="predicted"/>
<protein>
    <submittedName>
        <fullName evidence="1">Uncharacterized protein</fullName>
    </submittedName>
</protein>
<comment type="caution">
    <text evidence="1">The sequence shown here is derived from an EMBL/GenBank/DDBJ whole genome shotgun (WGS) entry which is preliminary data.</text>
</comment>
<evidence type="ECO:0000313" key="1">
    <source>
        <dbReference type="EMBL" id="EGO65785.1"/>
    </source>
</evidence>
<reference evidence="1 2" key="1">
    <citation type="journal article" date="2011" name="EMBO J.">
        <title>Structural diversity of bacterial flagellar motors.</title>
        <authorList>
            <person name="Chen S."/>
            <person name="Beeby M."/>
            <person name="Murphy G.E."/>
            <person name="Leadbetter J.R."/>
            <person name="Hendrixson D.R."/>
            <person name="Briegel A."/>
            <person name="Li Z."/>
            <person name="Shi J."/>
            <person name="Tocheva E.I."/>
            <person name="Muller A."/>
            <person name="Dobro M.J."/>
            <person name="Jensen G.J."/>
        </authorList>
    </citation>
    <scope>NUCLEOTIDE SEQUENCE [LARGE SCALE GENOMIC DNA]</scope>
    <source>
        <strain evidence="1 2">DSM 6540</strain>
    </source>
</reference>
<dbReference type="AlphaFoldDB" id="F7NDX0"/>
<keyword evidence="2" id="KW-1185">Reference proteome</keyword>
<evidence type="ECO:0000313" key="2">
    <source>
        <dbReference type="Proteomes" id="UP000003240"/>
    </source>
</evidence>
<dbReference type="Proteomes" id="UP000003240">
    <property type="component" value="Unassembled WGS sequence"/>
</dbReference>
<organism evidence="1 2">
    <name type="scientific">Acetonema longum DSM 6540</name>
    <dbReference type="NCBI Taxonomy" id="1009370"/>
    <lineage>
        <taxon>Bacteria</taxon>
        <taxon>Bacillati</taxon>
        <taxon>Bacillota</taxon>
        <taxon>Negativicutes</taxon>
        <taxon>Acetonemataceae</taxon>
        <taxon>Acetonema</taxon>
    </lineage>
</organism>
<name>F7NDX0_9FIRM</name>
<dbReference type="EMBL" id="AFGF01000013">
    <property type="protein sequence ID" value="EGO65785.1"/>
    <property type="molecule type" value="Genomic_DNA"/>
</dbReference>
<sequence>MSVLLCQKAGKKLLIIYRIKVDKTAKQNADPINSQKLNCSWRFCACLRWIRDFDNLSGSSQNSNRITSLC</sequence>